<protein>
    <submittedName>
        <fullName evidence="2">Uncharacterized protein</fullName>
    </submittedName>
</protein>
<proteinExistence type="predicted"/>
<evidence type="ECO:0000313" key="2">
    <source>
        <dbReference type="EMBL" id="KAK4045155.1"/>
    </source>
</evidence>
<sequence length="194" mass="20203">MSPAKVMLCFASSTARSVRTDLLGGRGECKCRLAVEFEEDVPFRARDDPFRAEAVPAPLGTVANDEIVAVEADGNNKLFACCCAESDPGLAEGGPVAGEPAGDDDVFADAAVETANELAAVHLEAFGEDEDPAELPTADRRRDELLPEGGADAEGLFRSGNGRRREGELGACEAGDGDRQRSVPDGSAMDFAGA</sequence>
<name>A0ABR0B998_9CRUS</name>
<evidence type="ECO:0000313" key="3">
    <source>
        <dbReference type="Proteomes" id="UP001234178"/>
    </source>
</evidence>
<feature type="region of interest" description="Disordered" evidence="1">
    <location>
        <begin position="126"/>
        <end position="194"/>
    </location>
</feature>
<reference evidence="2 3" key="1">
    <citation type="journal article" date="2023" name="Nucleic Acids Res.">
        <title>The hologenome of Daphnia magna reveals possible DNA methylation and microbiome-mediated evolution of the host genome.</title>
        <authorList>
            <person name="Chaturvedi A."/>
            <person name="Li X."/>
            <person name="Dhandapani V."/>
            <person name="Marshall H."/>
            <person name="Kissane S."/>
            <person name="Cuenca-Cambronero M."/>
            <person name="Asole G."/>
            <person name="Calvet F."/>
            <person name="Ruiz-Romero M."/>
            <person name="Marangio P."/>
            <person name="Guigo R."/>
            <person name="Rago D."/>
            <person name="Mirbahai L."/>
            <person name="Eastwood N."/>
            <person name="Colbourne J.K."/>
            <person name="Zhou J."/>
            <person name="Mallon E."/>
            <person name="Orsini L."/>
        </authorList>
    </citation>
    <scope>NUCLEOTIDE SEQUENCE [LARGE SCALE GENOMIC DNA]</scope>
    <source>
        <strain evidence="2">LRV0_1</strain>
    </source>
</reference>
<gene>
    <name evidence="2" type="ORF">OUZ56_032563</name>
</gene>
<organism evidence="2 3">
    <name type="scientific">Daphnia magna</name>
    <dbReference type="NCBI Taxonomy" id="35525"/>
    <lineage>
        <taxon>Eukaryota</taxon>
        <taxon>Metazoa</taxon>
        <taxon>Ecdysozoa</taxon>
        <taxon>Arthropoda</taxon>
        <taxon>Crustacea</taxon>
        <taxon>Branchiopoda</taxon>
        <taxon>Diplostraca</taxon>
        <taxon>Cladocera</taxon>
        <taxon>Anomopoda</taxon>
        <taxon>Daphniidae</taxon>
        <taxon>Daphnia</taxon>
    </lineage>
</organism>
<dbReference type="EMBL" id="JAOYFB010000041">
    <property type="protein sequence ID" value="KAK4045155.1"/>
    <property type="molecule type" value="Genomic_DNA"/>
</dbReference>
<comment type="caution">
    <text evidence="2">The sequence shown here is derived from an EMBL/GenBank/DDBJ whole genome shotgun (WGS) entry which is preliminary data.</text>
</comment>
<accession>A0ABR0B998</accession>
<evidence type="ECO:0000256" key="1">
    <source>
        <dbReference type="SAM" id="MobiDB-lite"/>
    </source>
</evidence>
<dbReference type="Proteomes" id="UP001234178">
    <property type="component" value="Unassembled WGS sequence"/>
</dbReference>
<keyword evidence="3" id="KW-1185">Reference proteome</keyword>